<dbReference type="SUPFAM" id="SSF50475">
    <property type="entry name" value="FMN-binding split barrel"/>
    <property type="match status" value="1"/>
</dbReference>
<dbReference type="Gene3D" id="2.30.110.10">
    <property type="entry name" value="Electron Transport, Fmn-binding Protein, Chain A"/>
    <property type="match status" value="1"/>
</dbReference>
<dbReference type="Pfam" id="PF01613">
    <property type="entry name" value="Flavin_Reduct"/>
    <property type="match status" value="1"/>
</dbReference>
<dbReference type="GO" id="GO:0010181">
    <property type="term" value="F:FMN binding"/>
    <property type="evidence" value="ECO:0007669"/>
    <property type="project" value="InterPro"/>
</dbReference>
<evidence type="ECO:0000313" key="3">
    <source>
        <dbReference type="Proteomes" id="UP000249555"/>
    </source>
</evidence>
<dbReference type="PANTHER" id="PTHR43812:SF2">
    <property type="entry name" value="FLAVIN REDUCTASE LIKE DOMAIN-CONTAINING PROTEIN"/>
    <property type="match status" value="1"/>
</dbReference>
<comment type="caution">
    <text evidence="2">The sequence shown here is derived from an EMBL/GenBank/DDBJ whole genome shotgun (WGS) entry which is preliminary data.</text>
</comment>
<feature type="domain" description="Flavin reductase like" evidence="1">
    <location>
        <begin position="22"/>
        <end position="175"/>
    </location>
</feature>
<accession>A0A2W4Z4J0</accession>
<dbReference type="SMART" id="SM00903">
    <property type="entry name" value="Flavin_Reduct"/>
    <property type="match status" value="1"/>
</dbReference>
<dbReference type="GO" id="GO:0016646">
    <property type="term" value="F:oxidoreductase activity, acting on the CH-NH group of donors, NAD or NADP as acceptor"/>
    <property type="evidence" value="ECO:0007669"/>
    <property type="project" value="UniProtKB-ARBA"/>
</dbReference>
<gene>
    <name evidence="2" type="ORF">DI640_02420</name>
</gene>
<dbReference type="EMBL" id="QFMX01000002">
    <property type="protein sequence ID" value="PZO76427.1"/>
    <property type="molecule type" value="Genomic_DNA"/>
</dbReference>
<evidence type="ECO:0000259" key="1">
    <source>
        <dbReference type="SMART" id="SM00903"/>
    </source>
</evidence>
<sequence>MTEWHSYEPANGHCLPHDPLNAIVAPRPIGWVSSVSPNGVPNLAPYSFFNLFNYSPPLIGFSSMGWKDSVANIEATGEFVWNLVSRDLSEAMNTTAANVAADVDEFALAGLEMAQSTKVKPARVAASRAQFECKLTQLIRLETKEGRELDQWLVLGEAVAIHIDSAMLEDGVYQTARAQPILRGGGPADYFTITEDSLFKMRRPG</sequence>
<dbReference type="Proteomes" id="UP000249555">
    <property type="component" value="Unassembled WGS sequence"/>
</dbReference>
<name>A0A2W4Z4J0_9SPHN</name>
<dbReference type="InterPro" id="IPR002563">
    <property type="entry name" value="Flavin_Rdtase-like_dom"/>
</dbReference>
<dbReference type="PANTHER" id="PTHR43812">
    <property type="entry name" value="BLR2425 PROTEIN"/>
    <property type="match status" value="1"/>
</dbReference>
<proteinExistence type="predicted"/>
<dbReference type="AlphaFoldDB" id="A0A2W4Z4J0"/>
<protein>
    <submittedName>
        <fullName evidence="2">Asp/Glu/hydantoin racemase</fullName>
    </submittedName>
</protein>
<evidence type="ECO:0000313" key="2">
    <source>
        <dbReference type="EMBL" id="PZO76427.1"/>
    </source>
</evidence>
<reference evidence="2 3" key="1">
    <citation type="submission" date="2017-08" db="EMBL/GenBank/DDBJ databases">
        <title>Infants hospitalized years apart are colonized by the same room-sourced microbial strains.</title>
        <authorList>
            <person name="Brooks B."/>
            <person name="Olm M.R."/>
            <person name="Firek B.A."/>
            <person name="Baker R."/>
            <person name="Thomas B.C."/>
            <person name="Morowitz M.J."/>
            <person name="Banfield J.F."/>
        </authorList>
    </citation>
    <scope>NUCLEOTIDE SEQUENCE [LARGE SCALE GENOMIC DNA]</scope>
    <source>
        <strain evidence="2">S2_018_000_R3_119</strain>
    </source>
</reference>
<organism evidence="2 3">
    <name type="scientific">Sphingomonas taxi</name>
    <dbReference type="NCBI Taxonomy" id="1549858"/>
    <lineage>
        <taxon>Bacteria</taxon>
        <taxon>Pseudomonadati</taxon>
        <taxon>Pseudomonadota</taxon>
        <taxon>Alphaproteobacteria</taxon>
        <taxon>Sphingomonadales</taxon>
        <taxon>Sphingomonadaceae</taxon>
        <taxon>Sphingomonas</taxon>
    </lineage>
</organism>
<dbReference type="InterPro" id="IPR012349">
    <property type="entry name" value="Split_barrel_FMN-bd"/>
</dbReference>